<evidence type="ECO:0000256" key="2">
    <source>
        <dbReference type="ARBA" id="ARBA00023002"/>
    </source>
</evidence>
<reference evidence="4 5" key="1">
    <citation type="journal article" date="2017" name="Curr. Biol.">
        <title>Genome architecture and evolution of a unichromosomal asexual nematode.</title>
        <authorList>
            <person name="Fradin H."/>
            <person name="Zegar C."/>
            <person name="Gutwein M."/>
            <person name="Lucas J."/>
            <person name="Kovtun M."/>
            <person name="Corcoran D."/>
            <person name="Baugh L.R."/>
            <person name="Kiontke K."/>
            <person name="Gunsalus K."/>
            <person name="Fitch D.H."/>
            <person name="Piano F."/>
        </authorList>
    </citation>
    <scope>NUCLEOTIDE SEQUENCE [LARGE SCALE GENOMIC DNA]</scope>
    <source>
        <strain evidence="4">PF1309</strain>
    </source>
</reference>
<dbReference type="OrthoDB" id="7289984at2759"/>
<protein>
    <submittedName>
        <fullName evidence="4">Uncharacterized protein</fullName>
    </submittedName>
</protein>
<dbReference type="CDD" id="cd05325">
    <property type="entry name" value="carb_red_sniffer_like_SDR_c"/>
    <property type="match status" value="1"/>
</dbReference>
<dbReference type="GO" id="GO:0005737">
    <property type="term" value="C:cytoplasm"/>
    <property type="evidence" value="ECO:0007669"/>
    <property type="project" value="TreeGrafter"/>
</dbReference>
<dbReference type="Proteomes" id="UP000218231">
    <property type="component" value="Unassembled WGS sequence"/>
</dbReference>
<dbReference type="InterPro" id="IPR051468">
    <property type="entry name" value="Fungal_SecMetab_SDRs"/>
</dbReference>
<dbReference type="EMBL" id="LIAE01007088">
    <property type="protein sequence ID" value="PAV82034.1"/>
    <property type="molecule type" value="Genomic_DNA"/>
</dbReference>
<accession>A0A2A2L7A4</accession>
<name>A0A2A2L7A4_9BILA</name>
<comment type="similarity">
    <text evidence="3">Belongs to the short-chain dehydrogenases/reductases (SDR) family.</text>
</comment>
<dbReference type="InterPro" id="IPR036291">
    <property type="entry name" value="NAD(P)-bd_dom_sf"/>
</dbReference>
<evidence type="ECO:0000256" key="1">
    <source>
        <dbReference type="ARBA" id="ARBA00022857"/>
    </source>
</evidence>
<dbReference type="InterPro" id="IPR002347">
    <property type="entry name" value="SDR_fam"/>
</dbReference>
<evidence type="ECO:0000313" key="5">
    <source>
        <dbReference type="Proteomes" id="UP000218231"/>
    </source>
</evidence>
<keyword evidence="2" id="KW-0560">Oxidoreductase</keyword>
<dbReference type="GO" id="GO:0016491">
    <property type="term" value="F:oxidoreductase activity"/>
    <property type="evidence" value="ECO:0007669"/>
    <property type="project" value="UniProtKB-KW"/>
</dbReference>
<evidence type="ECO:0000313" key="4">
    <source>
        <dbReference type="EMBL" id="PAV82034.1"/>
    </source>
</evidence>
<comment type="caution">
    <text evidence="4">The sequence shown here is derived from an EMBL/GenBank/DDBJ whole genome shotgun (WGS) entry which is preliminary data.</text>
</comment>
<dbReference type="SUPFAM" id="SSF51735">
    <property type="entry name" value="NAD(P)-binding Rossmann-fold domains"/>
    <property type="match status" value="1"/>
</dbReference>
<evidence type="ECO:0000256" key="3">
    <source>
        <dbReference type="RuleBase" id="RU000363"/>
    </source>
</evidence>
<keyword evidence="1" id="KW-0521">NADP</keyword>
<dbReference type="PRINTS" id="PR00081">
    <property type="entry name" value="GDHRDH"/>
</dbReference>
<proteinExistence type="inferred from homology"/>
<keyword evidence="5" id="KW-1185">Reference proteome</keyword>
<dbReference type="PANTHER" id="PTHR43544:SF7">
    <property type="entry name" value="NADB-LER2"/>
    <property type="match status" value="1"/>
</dbReference>
<sequence>MAPYSILITGANRGIGLALVREFLKDENIQTIIAGARNPEAAEDLKSIKDDRLRIIKLDISSDESIDRAVEEIKHIVNDKGLTVLVNNAGVHVHMVTKQRVTREQLMEQFQSNVFGTIILTQALLPLLQQASSLQQNDDFSIDRAAIINISSNGASLERNNTNLFWGGSNFFKFLGYRASKSALNQVMRTMAVDLLEDKILSVSFCPGGCRTEMTRRVGVEAELSPEESAEALIKSFNKLDKTHNAGFYNRNLEVIPF</sequence>
<gene>
    <name evidence="4" type="ORF">WR25_11499</name>
</gene>
<dbReference type="PANTHER" id="PTHR43544">
    <property type="entry name" value="SHORT-CHAIN DEHYDROGENASE/REDUCTASE"/>
    <property type="match status" value="1"/>
</dbReference>
<organism evidence="4 5">
    <name type="scientific">Diploscapter pachys</name>
    <dbReference type="NCBI Taxonomy" id="2018661"/>
    <lineage>
        <taxon>Eukaryota</taxon>
        <taxon>Metazoa</taxon>
        <taxon>Ecdysozoa</taxon>
        <taxon>Nematoda</taxon>
        <taxon>Chromadorea</taxon>
        <taxon>Rhabditida</taxon>
        <taxon>Rhabditina</taxon>
        <taxon>Rhabditomorpha</taxon>
        <taxon>Rhabditoidea</taxon>
        <taxon>Rhabditidae</taxon>
        <taxon>Diploscapter</taxon>
    </lineage>
</organism>
<dbReference type="PRINTS" id="PR00080">
    <property type="entry name" value="SDRFAMILY"/>
</dbReference>
<dbReference type="Gene3D" id="3.40.50.720">
    <property type="entry name" value="NAD(P)-binding Rossmann-like Domain"/>
    <property type="match status" value="1"/>
</dbReference>
<dbReference type="Pfam" id="PF00106">
    <property type="entry name" value="adh_short"/>
    <property type="match status" value="1"/>
</dbReference>
<dbReference type="AlphaFoldDB" id="A0A2A2L7A4"/>